<comment type="caution">
    <text evidence="7">The sequence shown here is derived from an EMBL/GenBank/DDBJ whole genome shotgun (WGS) entry which is preliminary data.</text>
</comment>
<reference evidence="7 8" key="1">
    <citation type="journal article" date="2020" name="Microorganisms">
        <title>Osmotic Adaptation and Compatible Solute Biosynthesis of Phototrophic Bacteria as Revealed from Genome Analyses.</title>
        <authorList>
            <person name="Imhoff J.F."/>
            <person name="Rahn T."/>
            <person name="Kunzel S."/>
            <person name="Keller A."/>
            <person name="Neulinger S.C."/>
        </authorList>
    </citation>
    <scope>NUCLEOTIDE SEQUENCE [LARGE SCALE GENOMIC DNA]</scope>
    <source>
        <strain evidence="7 8">DSM 9895</strain>
    </source>
</reference>
<keyword evidence="3" id="KW-0472">Membrane</keyword>
<sequence>MAERRPSAGKRAFKTLLTLLLIAGVGAGAFYGYRGYLQPMLAGDRAQQASGGGRPPPTVTASTAERSAWQPALSATGTLRAEHSIAVTPEINGVVAEVGMRSGATVAEGDMLVRMRAPELKAQLAALRAQRRQALAAYRRAERLFKQGNTSQARLDETRARYQSLDAQIAEQQARINKKTVRAPFAGQLGITEVDVGQYLQAGQPLVTLQDLTPINVNFSLPEQTLPRVKPGQTVQVRVDAYPETRFTGEVTAIDPAISESTRNYTVQAALANEDRRLRPGMFARVSLQTGDPKRLVTLPQTAIVTNPYGSSVFVVQDGGAGPPTVTQTRVETGGQRGTQIAITEGLSGGETVVTSGQIKLREGVPVRIKDGPSPIDAAEVQVEEP</sequence>
<keyword evidence="2" id="KW-0175">Coiled coil</keyword>
<keyword evidence="3" id="KW-1133">Transmembrane helix</keyword>
<dbReference type="PANTHER" id="PTHR30469">
    <property type="entry name" value="MULTIDRUG RESISTANCE PROTEIN MDTA"/>
    <property type="match status" value="1"/>
</dbReference>
<evidence type="ECO:0000259" key="5">
    <source>
        <dbReference type="Pfam" id="PF25973"/>
    </source>
</evidence>
<comment type="similarity">
    <text evidence="1">Belongs to the membrane fusion protein (MFP) (TC 8.A.1) family.</text>
</comment>
<evidence type="ECO:0000313" key="8">
    <source>
        <dbReference type="Proteomes" id="UP001296873"/>
    </source>
</evidence>
<dbReference type="Pfam" id="PF25973">
    <property type="entry name" value="BSH_CzcB"/>
    <property type="match status" value="1"/>
</dbReference>
<dbReference type="RefSeq" id="WP_200342352.1">
    <property type="nucleotide sequence ID" value="NZ_NRRL01000071.1"/>
</dbReference>
<evidence type="ECO:0000256" key="1">
    <source>
        <dbReference type="ARBA" id="ARBA00009477"/>
    </source>
</evidence>
<evidence type="ECO:0000259" key="4">
    <source>
        <dbReference type="Pfam" id="PF25954"/>
    </source>
</evidence>
<dbReference type="Gene3D" id="2.40.50.100">
    <property type="match status" value="1"/>
</dbReference>
<dbReference type="Gene3D" id="2.40.30.170">
    <property type="match status" value="1"/>
</dbReference>
<protein>
    <recommendedName>
        <fullName evidence="9">Efflux transporter periplasmic adaptor subunit</fullName>
    </recommendedName>
</protein>
<evidence type="ECO:0000313" key="7">
    <source>
        <dbReference type="EMBL" id="MBK1670010.1"/>
    </source>
</evidence>
<dbReference type="NCBIfam" id="TIGR01730">
    <property type="entry name" value="RND_mfp"/>
    <property type="match status" value="1"/>
</dbReference>
<name>A0ABS1DKY2_9PROT</name>
<dbReference type="Pfam" id="PF25989">
    <property type="entry name" value="YknX_C"/>
    <property type="match status" value="1"/>
</dbReference>
<keyword evidence="8" id="KW-1185">Reference proteome</keyword>
<organism evidence="7 8">
    <name type="scientific">Rhodovibrio sodomensis</name>
    <dbReference type="NCBI Taxonomy" id="1088"/>
    <lineage>
        <taxon>Bacteria</taxon>
        <taxon>Pseudomonadati</taxon>
        <taxon>Pseudomonadota</taxon>
        <taxon>Alphaproteobacteria</taxon>
        <taxon>Rhodospirillales</taxon>
        <taxon>Rhodovibrionaceae</taxon>
        <taxon>Rhodovibrio</taxon>
    </lineage>
</organism>
<dbReference type="Pfam" id="PF25954">
    <property type="entry name" value="Beta-barrel_RND_2"/>
    <property type="match status" value="1"/>
</dbReference>
<feature type="coiled-coil region" evidence="2">
    <location>
        <begin position="117"/>
        <end position="182"/>
    </location>
</feature>
<evidence type="ECO:0008006" key="9">
    <source>
        <dbReference type="Google" id="ProtNLM"/>
    </source>
</evidence>
<dbReference type="PANTHER" id="PTHR30469:SF11">
    <property type="entry name" value="BLL4320 PROTEIN"/>
    <property type="match status" value="1"/>
</dbReference>
<evidence type="ECO:0000256" key="3">
    <source>
        <dbReference type="SAM" id="Phobius"/>
    </source>
</evidence>
<dbReference type="Gene3D" id="2.40.420.20">
    <property type="match status" value="1"/>
</dbReference>
<feature type="domain" description="CzcB-like barrel-sandwich hybrid" evidence="5">
    <location>
        <begin position="85"/>
        <end position="211"/>
    </location>
</feature>
<dbReference type="Gene3D" id="1.10.287.470">
    <property type="entry name" value="Helix hairpin bin"/>
    <property type="match status" value="1"/>
</dbReference>
<dbReference type="EMBL" id="NRRL01000071">
    <property type="protein sequence ID" value="MBK1670010.1"/>
    <property type="molecule type" value="Genomic_DNA"/>
</dbReference>
<evidence type="ECO:0000259" key="6">
    <source>
        <dbReference type="Pfam" id="PF25989"/>
    </source>
</evidence>
<dbReference type="InterPro" id="IPR058792">
    <property type="entry name" value="Beta-barrel_RND_2"/>
</dbReference>
<gene>
    <name evidence="7" type="ORF">CKO28_18405</name>
</gene>
<proteinExistence type="inferred from homology"/>
<dbReference type="SUPFAM" id="SSF111369">
    <property type="entry name" value="HlyD-like secretion proteins"/>
    <property type="match status" value="1"/>
</dbReference>
<feature type="domain" description="YknX-like C-terminal permuted SH3-like" evidence="6">
    <location>
        <begin position="297"/>
        <end position="368"/>
    </location>
</feature>
<dbReference type="InterPro" id="IPR058647">
    <property type="entry name" value="BSH_CzcB-like"/>
</dbReference>
<feature type="transmembrane region" description="Helical" evidence="3">
    <location>
        <begin position="12"/>
        <end position="33"/>
    </location>
</feature>
<dbReference type="InterPro" id="IPR058637">
    <property type="entry name" value="YknX-like_C"/>
</dbReference>
<dbReference type="Proteomes" id="UP001296873">
    <property type="component" value="Unassembled WGS sequence"/>
</dbReference>
<accession>A0ABS1DKY2</accession>
<keyword evidence="3" id="KW-0812">Transmembrane</keyword>
<dbReference type="InterPro" id="IPR006143">
    <property type="entry name" value="RND_pump_MFP"/>
</dbReference>
<feature type="domain" description="CusB-like beta-barrel" evidence="4">
    <location>
        <begin position="217"/>
        <end position="290"/>
    </location>
</feature>
<evidence type="ECO:0000256" key="2">
    <source>
        <dbReference type="SAM" id="Coils"/>
    </source>
</evidence>